<gene>
    <name evidence="3" type="ORF">GIB67_039276</name>
</gene>
<dbReference type="Pfam" id="PF03195">
    <property type="entry name" value="LOB"/>
    <property type="match status" value="1"/>
</dbReference>
<evidence type="ECO:0000259" key="2">
    <source>
        <dbReference type="PROSITE" id="PS50891"/>
    </source>
</evidence>
<dbReference type="OrthoDB" id="913402at2759"/>
<dbReference type="PANTHER" id="PTHR31301">
    <property type="entry name" value="LOB DOMAIN-CONTAINING PROTEIN 4-RELATED"/>
    <property type="match status" value="1"/>
</dbReference>
<comment type="similarity">
    <text evidence="1">Belongs to the LOB domain-containing protein family.</text>
</comment>
<dbReference type="PROSITE" id="PS50891">
    <property type="entry name" value="LOB"/>
    <property type="match status" value="1"/>
</dbReference>
<evidence type="ECO:0000313" key="3">
    <source>
        <dbReference type="EMBL" id="KAF6155945.1"/>
    </source>
</evidence>
<reference evidence="3 4" key="1">
    <citation type="journal article" date="2020" name="IScience">
        <title>Genome Sequencing of the Endangered Kingdonia uniflora (Circaeasteraceae, Ranunculales) Reveals Potential Mechanisms of Evolutionary Specialization.</title>
        <authorList>
            <person name="Sun Y."/>
            <person name="Deng T."/>
            <person name="Zhang A."/>
            <person name="Moore M.J."/>
            <person name="Landis J.B."/>
            <person name="Lin N."/>
            <person name="Zhang H."/>
            <person name="Zhang X."/>
            <person name="Huang J."/>
            <person name="Zhang X."/>
            <person name="Sun H."/>
            <person name="Wang H."/>
        </authorList>
    </citation>
    <scope>NUCLEOTIDE SEQUENCE [LARGE SCALE GENOMIC DNA]</scope>
    <source>
        <strain evidence="3">TB1705</strain>
        <tissue evidence="3">Leaf</tissue>
    </source>
</reference>
<dbReference type="EMBL" id="JACGCM010001398">
    <property type="protein sequence ID" value="KAF6155945.1"/>
    <property type="molecule type" value="Genomic_DNA"/>
</dbReference>
<keyword evidence="4" id="KW-1185">Reference proteome</keyword>
<organism evidence="3 4">
    <name type="scientific">Kingdonia uniflora</name>
    <dbReference type="NCBI Taxonomy" id="39325"/>
    <lineage>
        <taxon>Eukaryota</taxon>
        <taxon>Viridiplantae</taxon>
        <taxon>Streptophyta</taxon>
        <taxon>Embryophyta</taxon>
        <taxon>Tracheophyta</taxon>
        <taxon>Spermatophyta</taxon>
        <taxon>Magnoliopsida</taxon>
        <taxon>Ranunculales</taxon>
        <taxon>Circaeasteraceae</taxon>
        <taxon>Kingdonia</taxon>
    </lineage>
</organism>
<sequence>MQGNNYEINNNNVVVVASGVHQACAACKHQRKKCTNECILAPFFPAEKSSEFKAAHKVFGLSNISKLIKDLDTFELRKKATDAIIWDAKAWQKNSVEGSYGEYKRIQQENTELKNIINVRTAQSNLMYNQGFVAYMNNGIISNGGEVIDNYGQQNNGNMIAAYGYGPCGQAYPKGNLVRDNVNAVNQIHPRNVLNAHAQYFLPDQQFNQMNPAMEEPMWKRAP</sequence>
<dbReference type="InterPro" id="IPR004883">
    <property type="entry name" value="LOB"/>
</dbReference>
<evidence type="ECO:0000256" key="1">
    <source>
        <dbReference type="ARBA" id="ARBA00005474"/>
    </source>
</evidence>
<dbReference type="AlphaFoldDB" id="A0A7J7MLY6"/>
<proteinExistence type="inferred from homology"/>
<accession>A0A7J7MLY6</accession>
<name>A0A7J7MLY6_9MAGN</name>
<feature type="domain" description="LOB" evidence="2">
    <location>
        <begin position="22"/>
        <end position="124"/>
    </location>
</feature>
<protein>
    <recommendedName>
        <fullName evidence="2">LOB domain-containing protein</fullName>
    </recommendedName>
</protein>
<evidence type="ECO:0000313" key="4">
    <source>
        <dbReference type="Proteomes" id="UP000541444"/>
    </source>
</evidence>
<comment type="caution">
    <text evidence="3">The sequence shown here is derived from an EMBL/GenBank/DDBJ whole genome shotgun (WGS) entry which is preliminary data.</text>
</comment>
<dbReference type="Proteomes" id="UP000541444">
    <property type="component" value="Unassembled WGS sequence"/>
</dbReference>
<dbReference type="PANTHER" id="PTHR31301:SF19">
    <property type="entry name" value="LOB DOMAIN-CONTAINING PROTEIN 2"/>
    <property type="match status" value="1"/>
</dbReference>